<organism evidence="1 2">
    <name type="scientific">Athelia psychrophila</name>
    <dbReference type="NCBI Taxonomy" id="1759441"/>
    <lineage>
        <taxon>Eukaryota</taxon>
        <taxon>Fungi</taxon>
        <taxon>Dikarya</taxon>
        <taxon>Basidiomycota</taxon>
        <taxon>Agaricomycotina</taxon>
        <taxon>Agaricomycetes</taxon>
        <taxon>Agaricomycetidae</taxon>
        <taxon>Atheliales</taxon>
        <taxon>Atheliaceae</taxon>
        <taxon>Athelia</taxon>
    </lineage>
</organism>
<sequence>MFSSGQAAFLKTSNFALDTVDIPHVEADPMPPSRITLQQLVPPTGYAQLPDLDTHFAV</sequence>
<reference evidence="1 2" key="1">
    <citation type="journal article" date="2016" name="Mol. Biol. Evol.">
        <title>Comparative Genomics of Early-Diverging Mushroom-Forming Fungi Provides Insights into the Origins of Lignocellulose Decay Capabilities.</title>
        <authorList>
            <person name="Nagy L.G."/>
            <person name="Riley R."/>
            <person name="Tritt A."/>
            <person name="Adam C."/>
            <person name="Daum C."/>
            <person name="Floudas D."/>
            <person name="Sun H."/>
            <person name="Yadav J.S."/>
            <person name="Pangilinan J."/>
            <person name="Larsson K.H."/>
            <person name="Matsuura K."/>
            <person name="Barry K."/>
            <person name="Labutti K."/>
            <person name="Kuo R."/>
            <person name="Ohm R.A."/>
            <person name="Bhattacharya S.S."/>
            <person name="Shirouzu T."/>
            <person name="Yoshinaga Y."/>
            <person name="Martin F.M."/>
            <person name="Grigoriev I.V."/>
            <person name="Hibbett D.S."/>
        </authorList>
    </citation>
    <scope>NUCLEOTIDE SEQUENCE [LARGE SCALE GENOMIC DNA]</scope>
    <source>
        <strain evidence="1 2">CBS 109695</strain>
    </source>
</reference>
<dbReference type="Proteomes" id="UP000076532">
    <property type="component" value="Unassembled WGS sequence"/>
</dbReference>
<protein>
    <submittedName>
        <fullName evidence="1">Uncharacterized protein</fullName>
    </submittedName>
</protein>
<keyword evidence="2" id="KW-1185">Reference proteome</keyword>
<name>A0A167TYN3_9AGAM</name>
<evidence type="ECO:0000313" key="2">
    <source>
        <dbReference type="Proteomes" id="UP000076532"/>
    </source>
</evidence>
<dbReference type="AlphaFoldDB" id="A0A167TYN3"/>
<accession>A0A167TYN3</accession>
<dbReference type="OrthoDB" id="3269637at2759"/>
<dbReference type="EMBL" id="KV418076">
    <property type="protein sequence ID" value="KZP03413.1"/>
    <property type="molecule type" value="Genomic_DNA"/>
</dbReference>
<proteinExistence type="predicted"/>
<gene>
    <name evidence="1" type="ORF">FIBSPDRAFT_969016</name>
</gene>
<evidence type="ECO:0000313" key="1">
    <source>
        <dbReference type="EMBL" id="KZP03413.1"/>
    </source>
</evidence>